<name>A0A316V356_9BASI</name>
<reference evidence="10 11" key="1">
    <citation type="journal article" date="2018" name="Mol. Biol. Evol.">
        <title>Broad Genomic Sampling Reveals a Smut Pathogenic Ancestry of the Fungal Clade Ustilaginomycotina.</title>
        <authorList>
            <person name="Kijpornyongpan T."/>
            <person name="Mondo S.J."/>
            <person name="Barry K."/>
            <person name="Sandor L."/>
            <person name="Lee J."/>
            <person name="Lipzen A."/>
            <person name="Pangilinan J."/>
            <person name="LaButti K."/>
            <person name="Hainaut M."/>
            <person name="Henrissat B."/>
            <person name="Grigoriev I.V."/>
            <person name="Spatafora J.W."/>
            <person name="Aime M.C."/>
        </authorList>
    </citation>
    <scope>NUCLEOTIDE SEQUENCE [LARGE SCALE GENOMIC DNA]</scope>
    <source>
        <strain evidence="10 11">MCA 3882</strain>
    </source>
</reference>
<dbReference type="EMBL" id="KZ819606">
    <property type="protein sequence ID" value="PWN31960.1"/>
    <property type="molecule type" value="Genomic_DNA"/>
</dbReference>
<feature type="domain" description="Cation/H+ exchanger transmembrane" evidence="9">
    <location>
        <begin position="38"/>
        <end position="424"/>
    </location>
</feature>
<evidence type="ECO:0000256" key="8">
    <source>
        <dbReference type="SAM" id="Phobius"/>
    </source>
</evidence>
<dbReference type="AlphaFoldDB" id="A0A316V356"/>
<evidence type="ECO:0000313" key="10">
    <source>
        <dbReference type="EMBL" id="PWN31960.1"/>
    </source>
</evidence>
<keyword evidence="4 8" id="KW-1133">Transmembrane helix</keyword>
<evidence type="ECO:0000256" key="5">
    <source>
        <dbReference type="ARBA" id="ARBA00023065"/>
    </source>
</evidence>
<evidence type="ECO:0000256" key="4">
    <source>
        <dbReference type="ARBA" id="ARBA00022989"/>
    </source>
</evidence>
<evidence type="ECO:0000256" key="2">
    <source>
        <dbReference type="ARBA" id="ARBA00022448"/>
    </source>
</evidence>
<feature type="region of interest" description="Disordered" evidence="7">
    <location>
        <begin position="440"/>
        <end position="466"/>
    </location>
</feature>
<organism evidence="10 11">
    <name type="scientific">Meira miltonrushii</name>
    <dbReference type="NCBI Taxonomy" id="1280837"/>
    <lineage>
        <taxon>Eukaryota</taxon>
        <taxon>Fungi</taxon>
        <taxon>Dikarya</taxon>
        <taxon>Basidiomycota</taxon>
        <taxon>Ustilaginomycotina</taxon>
        <taxon>Exobasidiomycetes</taxon>
        <taxon>Exobasidiales</taxon>
        <taxon>Brachybasidiaceae</taxon>
        <taxon>Meira</taxon>
    </lineage>
</organism>
<keyword evidence="11" id="KW-1185">Reference proteome</keyword>
<dbReference type="Proteomes" id="UP000245771">
    <property type="component" value="Unassembled WGS sequence"/>
</dbReference>
<dbReference type="GeneID" id="37024746"/>
<keyword evidence="3 8" id="KW-0812">Transmembrane</keyword>
<feature type="region of interest" description="Disordered" evidence="7">
    <location>
        <begin position="752"/>
        <end position="777"/>
    </location>
</feature>
<feature type="transmembrane region" description="Helical" evidence="8">
    <location>
        <begin position="155"/>
        <end position="173"/>
    </location>
</feature>
<evidence type="ECO:0000256" key="1">
    <source>
        <dbReference type="ARBA" id="ARBA00004141"/>
    </source>
</evidence>
<dbReference type="InterPro" id="IPR006153">
    <property type="entry name" value="Cation/H_exchanger_TM"/>
</dbReference>
<dbReference type="GO" id="GO:0015297">
    <property type="term" value="F:antiporter activity"/>
    <property type="evidence" value="ECO:0007669"/>
    <property type="project" value="InterPro"/>
</dbReference>
<feature type="transmembrane region" description="Helical" evidence="8">
    <location>
        <begin position="88"/>
        <end position="108"/>
    </location>
</feature>
<feature type="transmembrane region" description="Helical" evidence="8">
    <location>
        <begin position="185"/>
        <end position="208"/>
    </location>
</feature>
<sequence length="960" mass="106026">MTYGWISHNDPLIFDPNNSIFSSNGLSLFLCQVLIILVLCLILGTFFQRIGQPRVVGELLAGVVLGPTAFGNIPNFTNTIVPSVSLPLLSLTSNIGLILFILLVGLETDTDTIIKNARKVALIAIPGMAIPFAISVGLANFVYKRSTDQSQDFSTFMLFVATVMAVTSLSVLSRIVSELQLVNTLLGSLVIAAGALNDLLGYILLALGSSLATKGRQINALYELLVALAMFLVQWFIVRPVMFWWITKKSNFDLHGSSKQRVPAGLMAFTILGAFVSAFITEACNLHPILGALLFGIACPHGNFAVMVTEAIEVVSVQILLPLYFVTSGLKADFKLLDSGLIWGELILIFAVVFMSKFVATTLCTRLTGFDWMESCFVASLMQSKSIIELIILNAGREAGVLNAQVYSMLFITFILSTLTVRPLSTFIWKRRKVSKQSYDEDSTETSTNITEKTDEEEQGAQKSTNYNVAGRTTLFPIITALTSINPAMEPLTALMQLAKQNNTEKGSAGFVFDIVRYLQNDNSASNILRNLNLHGDEVLSAAKMIARMQNVRLFTSNRSTYSDLVTTSSDDDTLDDLRGRVRTVNGTAILNEETNDLGASMIVALWDRKSNLSFLQSDREGESVGRYDAMTNAADDYIYHTDTMATHLFNTSVKKTSTCVLVDTDAMLRGRRRVWMTDESKPSSEEVLGFDRITQSRKPRVIVPFFGGADDRAAVQFAKGLASNASKEIDVIVIKADEGGSEKLEEELMKSLQEQERTNKRKERVQRSISQASELQGDVEESHLMTVNLKTVNQPEERYADVRALFGTQGLQRDVIQEEDAKEDDRSPASGKVMLYNQNYVHFVNLNSEQIQATQTKTPLEAIMHFAAPLVNAQAGDMVIVGRGKWNQRRSNFRQQLNALQDIHFTTSTRTEEELLDNNTIKDVKRAGRVLGACCEGVLSYGINASIMVIQSPNAQRDD</sequence>
<dbReference type="InterPro" id="IPR038770">
    <property type="entry name" value="Na+/solute_symporter_sf"/>
</dbReference>
<feature type="transmembrane region" description="Helical" evidence="8">
    <location>
        <begin position="120"/>
        <end position="143"/>
    </location>
</feature>
<evidence type="ECO:0000259" key="9">
    <source>
        <dbReference type="Pfam" id="PF00999"/>
    </source>
</evidence>
<dbReference type="PANTHER" id="PTHR32468:SF0">
    <property type="entry name" value="K(+)_H(+) ANTIPORTER 1"/>
    <property type="match status" value="1"/>
</dbReference>
<dbReference type="RefSeq" id="XP_025352262.1">
    <property type="nucleotide sequence ID" value="XM_025502965.1"/>
</dbReference>
<dbReference type="GO" id="GO:1902600">
    <property type="term" value="P:proton transmembrane transport"/>
    <property type="evidence" value="ECO:0007669"/>
    <property type="project" value="InterPro"/>
</dbReference>
<protein>
    <recommendedName>
        <fullName evidence="9">Cation/H+ exchanger transmembrane domain-containing protein</fullName>
    </recommendedName>
</protein>
<evidence type="ECO:0000256" key="6">
    <source>
        <dbReference type="ARBA" id="ARBA00023136"/>
    </source>
</evidence>
<proteinExistence type="predicted"/>
<dbReference type="STRING" id="1280837.A0A316V356"/>
<evidence type="ECO:0000256" key="7">
    <source>
        <dbReference type="SAM" id="MobiDB-lite"/>
    </source>
</evidence>
<feature type="transmembrane region" description="Helical" evidence="8">
    <location>
        <begin position="311"/>
        <end position="330"/>
    </location>
</feature>
<gene>
    <name evidence="10" type="ORF">FA14DRAFT_83301</name>
</gene>
<keyword evidence="5" id="KW-0406">Ion transport</keyword>
<dbReference type="GO" id="GO:0016020">
    <property type="term" value="C:membrane"/>
    <property type="evidence" value="ECO:0007669"/>
    <property type="project" value="UniProtKB-SubCell"/>
</dbReference>
<evidence type="ECO:0000256" key="3">
    <source>
        <dbReference type="ARBA" id="ARBA00022692"/>
    </source>
</evidence>
<dbReference type="PANTHER" id="PTHR32468">
    <property type="entry name" value="CATION/H + ANTIPORTER"/>
    <property type="match status" value="1"/>
</dbReference>
<dbReference type="Pfam" id="PF00999">
    <property type="entry name" value="Na_H_Exchanger"/>
    <property type="match status" value="1"/>
</dbReference>
<evidence type="ECO:0000313" key="11">
    <source>
        <dbReference type="Proteomes" id="UP000245771"/>
    </source>
</evidence>
<feature type="transmembrane region" description="Helical" evidence="8">
    <location>
        <begin position="220"/>
        <end position="241"/>
    </location>
</feature>
<keyword evidence="2" id="KW-0813">Transport</keyword>
<accession>A0A316V356</accession>
<feature type="transmembrane region" description="Helical" evidence="8">
    <location>
        <begin position="262"/>
        <end position="280"/>
    </location>
</feature>
<keyword evidence="6 8" id="KW-0472">Membrane</keyword>
<dbReference type="InterPro" id="IPR050794">
    <property type="entry name" value="CPA2_transporter"/>
</dbReference>
<dbReference type="InParanoid" id="A0A316V356"/>
<feature type="transmembrane region" description="Helical" evidence="8">
    <location>
        <begin position="407"/>
        <end position="429"/>
    </location>
</feature>
<dbReference type="OrthoDB" id="2687058at2759"/>
<feature type="transmembrane region" description="Helical" evidence="8">
    <location>
        <begin position="342"/>
        <end position="364"/>
    </location>
</feature>
<comment type="subcellular location">
    <subcellularLocation>
        <location evidence="1">Membrane</location>
        <topology evidence="1">Multi-pass membrane protein</topology>
    </subcellularLocation>
</comment>
<dbReference type="Gene3D" id="1.20.1530.20">
    <property type="match status" value="1"/>
</dbReference>
<feature type="transmembrane region" description="Helical" evidence="8">
    <location>
        <begin position="26"/>
        <end position="47"/>
    </location>
</feature>